<accession>A0ACB9BL75</accession>
<name>A0ACB9BL75_CICIN</name>
<evidence type="ECO:0000313" key="2">
    <source>
        <dbReference type="Proteomes" id="UP001055811"/>
    </source>
</evidence>
<proteinExistence type="predicted"/>
<comment type="caution">
    <text evidence="1">The sequence shown here is derived from an EMBL/GenBank/DDBJ whole genome shotgun (WGS) entry which is preliminary data.</text>
</comment>
<dbReference type="Proteomes" id="UP001055811">
    <property type="component" value="Linkage Group LG06"/>
</dbReference>
<protein>
    <submittedName>
        <fullName evidence="1">Uncharacterized protein</fullName>
    </submittedName>
</protein>
<organism evidence="1 2">
    <name type="scientific">Cichorium intybus</name>
    <name type="common">Chicory</name>
    <dbReference type="NCBI Taxonomy" id="13427"/>
    <lineage>
        <taxon>Eukaryota</taxon>
        <taxon>Viridiplantae</taxon>
        <taxon>Streptophyta</taxon>
        <taxon>Embryophyta</taxon>
        <taxon>Tracheophyta</taxon>
        <taxon>Spermatophyta</taxon>
        <taxon>Magnoliopsida</taxon>
        <taxon>eudicotyledons</taxon>
        <taxon>Gunneridae</taxon>
        <taxon>Pentapetalae</taxon>
        <taxon>asterids</taxon>
        <taxon>campanulids</taxon>
        <taxon>Asterales</taxon>
        <taxon>Asteraceae</taxon>
        <taxon>Cichorioideae</taxon>
        <taxon>Cichorieae</taxon>
        <taxon>Cichoriinae</taxon>
        <taxon>Cichorium</taxon>
    </lineage>
</organism>
<reference evidence="2" key="1">
    <citation type="journal article" date="2022" name="Mol. Ecol. Resour.">
        <title>The genomes of chicory, endive, great burdock and yacon provide insights into Asteraceae palaeo-polyploidization history and plant inulin production.</title>
        <authorList>
            <person name="Fan W."/>
            <person name="Wang S."/>
            <person name="Wang H."/>
            <person name="Wang A."/>
            <person name="Jiang F."/>
            <person name="Liu H."/>
            <person name="Zhao H."/>
            <person name="Xu D."/>
            <person name="Zhang Y."/>
        </authorList>
    </citation>
    <scope>NUCLEOTIDE SEQUENCE [LARGE SCALE GENOMIC DNA]</scope>
    <source>
        <strain evidence="2">cv. Punajuju</strain>
    </source>
</reference>
<evidence type="ECO:0000313" key="1">
    <source>
        <dbReference type="EMBL" id="KAI3722663.1"/>
    </source>
</evidence>
<dbReference type="EMBL" id="CM042014">
    <property type="protein sequence ID" value="KAI3722663.1"/>
    <property type="molecule type" value="Genomic_DNA"/>
</dbReference>
<keyword evidence="2" id="KW-1185">Reference proteome</keyword>
<reference evidence="1 2" key="2">
    <citation type="journal article" date="2022" name="Mol. Ecol. Resour.">
        <title>The genomes of chicory, endive, great burdock and yacon provide insights into Asteraceae paleo-polyploidization history and plant inulin production.</title>
        <authorList>
            <person name="Fan W."/>
            <person name="Wang S."/>
            <person name="Wang H."/>
            <person name="Wang A."/>
            <person name="Jiang F."/>
            <person name="Liu H."/>
            <person name="Zhao H."/>
            <person name="Xu D."/>
            <person name="Zhang Y."/>
        </authorList>
    </citation>
    <scope>NUCLEOTIDE SEQUENCE [LARGE SCALE GENOMIC DNA]</scope>
    <source>
        <strain evidence="2">cv. Punajuju</strain>
        <tissue evidence="1">Leaves</tissue>
    </source>
</reference>
<sequence length="119" mass="13243">MSSSRNYQLKIKIHVIHSNEHRPFAVARAESRASLSHLDGTTLTTTNHHDGTNNTSSPTHSPTHSLPNLTHQLHPFASFRHVFSLPTLPSDSFNASRSQSFQLYPVNSHSRAANANHEI</sequence>
<gene>
    <name evidence="1" type="ORF">L2E82_33705</name>
</gene>